<accession>A0A7F5R6S8</accession>
<dbReference type="InterPro" id="IPR005312">
    <property type="entry name" value="DUF1759"/>
</dbReference>
<dbReference type="KEGG" id="apln:108737009"/>
<dbReference type="GeneID" id="108737009"/>
<dbReference type="PANTHER" id="PTHR47331:SF5">
    <property type="entry name" value="RIBONUCLEASE H"/>
    <property type="match status" value="1"/>
</dbReference>
<dbReference type="Proteomes" id="UP000192223">
    <property type="component" value="Unplaced"/>
</dbReference>
<proteinExistence type="predicted"/>
<dbReference type="PANTHER" id="PTHR47331">
    <property type="entry name" value="PHD-TYPE DOMAIN-CONTAINING PROTEIN"/>
    <property type="match status" value="1"/>
</dbReference>
<sequence length="290" mass="33466">MDTWDDFQRIQKEIELAEIESIGESSSKEEHERADFETLWYQCVEAANELIKRYQKPSSNSTAGQLADNSLSPSTVQDVHVSCRLPKIELPTFDGSYDKWLNFRDSFISMIDSNPALPVIHKLHYLRSCVRAEAADLIHSLELSEDNYQVAWSLLQERYSNERVIILEHVNEVFTAPTIKRPDDSQLEWLSGGPAFTDSCIIQQSGCHLNVDNPNEEISKFWEIEEEPAIIFNSPNEKACVAHFHEHVQRDDAGKYIMKLPFKEYVKDLGKSNKTTLRRLYSLEKRLQSN</sequence>
<evidence type="ECO:0000313" key="3">
    <source>
        <dbReference type="RefSeq" id="XP_025831673.1"/>
    </source>
</evidence>
<dbReference type="OrthoDB" id="7444419at2759"/>
<organism evidence="1 3">
    <name type="scientific">Agrilus planipennis</name>
    <name type="common">Emerald ash borer</name>
    <name type="synonym">Agrilus marcopoli</name>
    <dbReference type="NCBI Taxonomy" id="224129"/>
    <lineage>
        <taxon>Eukaryota</taxon>
        <taxon>Metazoa</taxon>
        <taxon>Ecdysozoa</taxon>
        <taxon>Arthropoda</taxon>
        <taxon>Hexapoda</taxon>
        <taxon>Insecta</taxon>
        <taxon>Pterygota</taxon>
        <taxon>Neoptera</taxon>
        <taxon>Endopterygota</taxon>
        <taxon>Coleoptera</taxon>
        <taxon>Polyphaga</taxon>
        <taxon>Elateriformia</taxon>
        <taxon>Buprestoidea</taxon>
        <taxon>Buprestidae</taxon>
        <taxon>Agrilinae</taxon>
        <taxon>Agrilus</taxon>
    </lineage>
</organism>
<name>A0A7F5R6S8_AGRPL</name>
<dbReference type="RefSeq" id="XP_025831672.1">
    <property type="nucleotide sequence ID" value="XM_025975887.1"/>
</dbReference>
<dbReference type="Pfam" id="PF03564">
    <property type="entry name" value="DUF1759"/>
    <property type="match status" value="1"/>
</dbReference>
<reference evidence="2 3" key="1">
    <citation type="submission" date="2025-04" db="UniProtKB">
        <authorList>
            <consortium name="RefSeq"/>
        </authorList>
    </citation>
    <scope>IDENTIFICATION</scope>
    <source>
        <tissue evidence="2 3">Entire body</tissue>
    </source>
</reference>
<gene>
    <name evidence="2 3" type="primary">LOC108737009</name>
</gene>
<protein>
    <submittedName>
        <fullName evidence="2">Uncharacterized protein LOC108737009 isoform X1</fullName>
    </submittedName>
    <submittedName>
        <fullName evidence="3">Uncharacterized protein LOC108737009 isoform X2</fullName>
    </submittedName>
</protein>
<keyword evidence="1" id="KW-1185">Reference proteome</keyword>
<evidence type="ECO:0000313" key="2">
    <source>
        <dbReference type="RefSeq" id="XP_025831672.1"/>
    </source>
</evidence>
<dbReference type="AlphaFoldDB" id="A0A7F5R6S8"/>
<dbReference type="RefSeq" id="XP_025831673.1">
    <property type="nucleotide sequence ID" value="XM_025975888.1"/>
</dbReference>
<evidence type="ECO:0000313" key="1">
    <source>
        <dbReference type="Proteomes" id="UP000192223"/>
    </source>
</evidence>